<evidence type="ECO:0000313" key="3">
    <source>
        <dbReference type="EMBL" id="SFH84085.1"/>
    </source>
</evidence>
<dbReference type="Proteomes" id="UP000198649">
    <property type="component" value="Unassembled WGS sequence"/>
</dbReference>
<organism evidence="3 4">
    <name type="scientific">Nocardioides psychrotolerans</name>
    <dbReference type="NCBI Taxonomy" id="1005945"/>
    <lineage>
        <taxon>Bacteria</taxon>
        <taxon>Bacillati</taxon>
        <taxon>Actinomycetota</taxon>
        <taxon>Actinomycetes</taxon>
        <taxon>Propionibacteriales</taxon>
        <taxon>Nocardioidaceae</taxon>
        <taxon>Nocardioides</taxon>
    </lineage>
</organism>
<dbReference type="EMBL" id="FOQG01000002">
    <property type="protein sequence ID" value="SFH84085.1"/>
    <property type="molecule type" value="Genomic_DNA"/>
</dbReference>
<keyword evidence="2" id="KW-0472">Membrane</keyword>
<gene>
    <name evidence="3" type="ORF">SAMN05216561_102433</name>
</gene>
<dbReference type="STRING" id="1005945.SAMN05216561_102433"/>
<protein>
    <recommendedName>
        <fullName evidence="5">Cell division protein FtsL</fullName>
    </recommendedName>
</protein>
<accession>A0A1I3DBJ2</accession>
<evidence type="ECO:0008006" key="5">
    <source>
        <dbReference type="Google" id="ProtNLM"/>
    </source>
</evidence>
<evidence type="ECO:0000256" key="1">
    <source>
        <dbReference type="SAM" id="MobiDB-lite"/>
    </source>
</evidence>
<evidence type="ECO:0000256" key="2">
    <source>
        <dbReference type="SAM" id="Phobius"/>
    </source>
</evidence>
<keyword evidence="2" id="KW-1133">Transmembrane helix</keyword>
<feature type="transmembrane region" description="Helical" evidence="2">
    <location>
        <begin position="43"/>
        <end position="63"/>
    </location>
</feature>
<evidence type="ECO:0000313" key="4">
    <source>
        <dbReference type="Proteomes" id="UP000198649"/>
    </source>
</evidence>
<feature type="compositionally biased region" description="Basic and acidic residues" evidence="1">
    <location>
        <begin position="131"/>
        <end position="142"/>
    </location>
</feature>
<keyword evidence="4" id="KW-1185">Reference proteome</keyword>
<name>A0A1I3DBJ2_9ACTN</name>
<dbReference type="AlphaFoldDB" id="A0A1I3DBJ2"/>
<keyword evidence="2" id="KW-0812">Transmembrane</keyword>
<feature type="region of interest" description="Disordered" evidence="1">
    <location>
        <begin position="1"/>
        <end position="20"/>
    </location>
</feature>
<proteinExistence type="predicted"/>
<feature type="compositionally biased region" description="Low complexity" evidence="1">
    <location>
        <begin position="195"/>
        <end position="218"/>
    </location>
</feature>
<feature type="compositionally biased region" description="Polar residues" evidence="1">
    <location>
        <begin position="1"/>
        <end position="17"/>
    </location>
</feature>
<reference evidence="3 4" key="1">
    <citation type="submission" date="2016-10" db="EMBL/GenBank/DDBJ databases">
        <authorList>
            <person name="de Groot N.N."/>
        </authorList>
    </citation>
    <scope>NUCLEOTIDE SEQUENCE [LARGE SCALE GENOMIC DNA]</scope>
    <source>
        <strain evidence="3 4">CGMCC 1.11156</strain>
    </source>
</reference>
<sequence>MSSPAPATVRSRLSTQGRGLAGAAVERARLTVVPRRRTRAPKVPFVTLVSLLLLAGVVGLLLFNTSMQQASFTTTALQERATNLAAREQALEMELEELRNPQRLAAEAQRRFGMEPAGAPLFLSLESGEVTGERGEPAERLDLVPNQPTRPGVLDPAPIIETVIGDVPADQVTGQTGNRGDTARGSGSGRGDTGRTGPQQQQQSQGEQQDQQQQRSER</sequence>
<feature type="region of interest" description="Disordered" evidence="1">
    <location>
        <begin position="130"/>
        <end position="218"/>
    </location>
</feature>